<dbReference type="SUPFAM" id="SSF52047">
    <property type="entry name" value="RNI-like"/>
    <property type="match status" value="1"/>
</dbReference>
<dbReference type="AlphaFoldDB" id="A0A165MPQ7"/>
<sequence length="464" mass="51084">MPSMLRTLRRALNVQGPSKHLQDSGHNEGSSVTPWSLPPELLCSIFLLLDYEDRLVASHVCKYWRDVSFSYPAALWSTITTCGLVKGAVRAHLERARDAPELSVRVYSQTLRTLVECIHELSSHMPRVRHLAIVVAHAGRPRNVITAALAHHDASNAMVEDALRGLAAPALHSLILAGRNLDDISILGEFLGGAPNLRALNVSGSFRLTPEACRNVTGVETLVISVHKGRLWATAECIPALPQLRHLHVTILREPGTTDLIVSQTPLSSFAPSLQSLYVVGNSYVPAFARRFSLRAVRSLRLDYQAGILEDIVRSDTTMSGYVNVSLVDSKSRDGASIFISSFPTRSAAMPHEIFESAREVTLSESWLLTYQDVPHLGTVEILTLVLGSNYSEPRPLMQSHAFETAPPTLFSVEPMRPVFDCPSLATLILEARPEILTRYPMLGRVLGRPFCKTRFAPEPVSPL</sequence>
<dbReference type="Proteomes" id="UP000077266">
    <property type="component" value="Unassembled WGS sequence"/>
</dbReference>
<dbReference type="Pfam" id="PF12937">
    <property type="entry name" value="F-box-like"/>
    <property type="match status" value="1"/>
</dbReference>
<accession>A0A165MPQ7</accession>
<dbReference type="Gene3D" id="3.80.10.10">
    <property type="entry name" value="Ribonuclease Inhibitor"/>
    <property type="match status" value="1"/>
</dbReference>
<dbReference type="InterPro" id="IPR001810">
    <property type="entry name" value="F-box_dom"/>
</dbReference>
<dbReference type="SMART" id="SM00256">
    <property type="entry name" value="FBOX"/>
    <property type="match status" value="1"/>
</dbReference>
<dbReference type="Gene3D" id="1.20.1280.50">
    <property type="match status" value="1"/>
</dbReference>
<evidence type="ECO:0000313" key="3">
    <source>
        <dbReference type="Proteomes" id="UP000077266"/>
    </source>
</evidence>
<reference evidence="2 3" key="1">
    <citation type="journal article" date="2016" name="Mol. Biol. Evol.">
        <title>Comparative Genomics of Early-Diverging Mushroom-Forming Fungi Provides Insights into the Origins of Lignocellulose Decay Capabilities.</title>
        <authorList>
            <person name="Nagy L.G."/>
            <person name="Riley R."/>
            <person name="Tritt A."/>
            <person name="Adam C."/>
            <person name="Daum C."/>
            <person name="Floudas D."/>
            <person name="Sun H."/>
            <person name="Yadav J.S."/>
            <person name="Pangilinan J."/>
            <person name="Larsson K.H."/>
            <person name="Matsuura K."/>
            <person name="Barry K."/>
            <person name="Labutti K."/>
            <person name="Kuo R."/>
            <person name="Ohm R.A."/>
            <person name="Bhattacharya S.S."/>
            <person name="Shirouzu T."/>
            <person name="Yoshinaga Y."/>
            <person name="Martin F.M."/>
            <person name="Grigoriev I.V."/>
            <person name="Hibbett D.S."/>
        </authorList>
    </citation>
    <scope>NUCLEOTIDE SEQUENCE [LARGE SCALE GENOMIC DNA]</scope>
    <source>
        <strain evidence="2 3">HHB12029</strain>
    </source>
</reference>
<name>A0A165MPQ7_EXIGL</name>
<proteinExistence type="predicted"/>
<dbReference type="PROSITE" id="PS50181">
    <property type="entry name" value="FBOX"/>
    <property type="match status" value="1"/>
</dbReference>
<dbReference type="InterPro" id="IPR036047">
    <property type="entry name" value="F-box-like_dom_sf"/>
</dbReference>
<dbReference type="EMBL" id="KV425908">
    <property type="protein sequence ID" value="KZV99581.1"/>
    <property type="molecule type" value="Genomic_DNA"/>
</dbReference>
<protein>
    <recommendedName>
        <fullName evidence="1">F-box domain-containing protein</fullName>
    </recommendedName>
</protein>
<gene>
    <name evidence="2" type="ORF">EXIGLDRAFT_724604</name>
</gene>
<dbReference type="InterPro" id="IPR032675">
    <property type="entry name" value="LRR_dom_sf"/>
</dbReference>
<organism evidence="2 3">
    <name type="scientific">Exidia glandulosa HHB12029</name>
    <dbReference type="NCBI Taxonomy" id="1314781"/>
    <lineage>
        <taxon>Eukaryota</taxon>
        <taxon>Fungi</taxon>
        <taxon>Dikarya</taxon>
        <taxon>Basidiomycota</taxon>
        <taxon>Agaricomycotina</taxon>
        <taxon>Agaricomycetes</taxon>
        <taxon>Auriculariales</taxon>
        <taxon>Exidiaceae</taxon>
        <taxon>Exidia</taxon>
    </lineage>
</organism>
<dbReference type="STRING" id="1314781.A0A165MPQ7"/>
<keyword evidence="3" id="KW-1185">Reference proteome</keyword>
<dbReference type="InParanoid" id="A0A165MPQ7"/>
<feature type="domain" description="F-box" evidence="1">
    <location>
        <begin position="31"/>
        <end position="79"/>
    </location>
</feature>
<evidence type="ECO:0000259" key="1">
    <source>
        <dbReference type="PROSITE" id="PS50181"/>
    </source>
</evidence>
<dbReference type="SUPFAM" id="SSF81383">
    <property type="entry name" value="F-box domain"/>
    <property type="match status" value="1"/>
</dbReference>
<dbReference type="OrthoDB" id="2911049at2759"/>
<evidence type="ECO:0000313" key="2">
    <source>
        <dbReference type="EMBL" id="KZV99581.1"/>
    </source>
</evidence>